<feature type="region of interest" description="Disordered" evidence="1">
    <location>
        <begin position="1"/>
        <end position="28"/>
    </location>
</feature>
<dbReference type="Proteomes" id="UP000249619">
    <property type="component" value="Unassembled WGS sequence"/>
</dbReference>
<name>A0A364N9U0_STELY</name>
<evidence type="ECO:0000313" key="3">
    <source>
        <dbReference type="Proteomes" id="UP000249619"/>
    </source>
</evidence>
<evidence type="ECO:0000313" key="2">
    <source>
        <dbReference type="EMBL" id="RAR14108.1"/>
    </source>
</evidence>
<accession>A0A364N9U0</accession>
<dbReference type="AlphaFoldDB" id="A0A364N9U0"/>
<comment type="caution">
    <text evidence="2">The sequence shown here is derived from an EMBL/GenBank/DDBJ whole genome shotgun (WGS) entry which is preliminary data.</text>
</comment>
<keyword evidence="3" id="KW-1185">Reference proteome</keyword>
<gene>
    <name evidence="2" type="ORF">DDE83_002526</name>
</gene>
<protein>
    <submittedName>
        <fullName evidence="2">Uncharacterized protein</fullName>
    </submittedName>
</protein>
<dbReference type="EMBL" id="QGDH01000026">
    <property type="protein sequence ID" value="RAR14108.1"/>
    <property type="molecule type" value="Genomic_DNA"/>
</dbReference>
<proteinExistence type="predicted"/>
<feature type="region of interest" description="Disordered" evidence="1">
    <location>
        <begin position="156"/>
        <end position="195"/>
    </location>
</feature>
<evidence type="ECO:0000256" key="1">
    <source>
        <dbReference type="SAM" id="MobiDB-lite"/>
    </source>
</evidence>
<organism evidence="2 3">
    <name type="scientific">Stemphylium lycopersici</name>
    <name type="common">Tomato gray leaf spot disease fungus</name>
    <name type="synonym">Thyrospora lycopersici</name>
    <dbReference type="NCBI Taxonomy" id="183478"/>
    <lineage>
        <taxon>Eukaryota</taxon>
        <taxon>Fungi</taxon>
        <taxon>Dikarya</taxon>
        <taxon>Ascomycota</taxon>
        <taxon>Pezizomycotina</taxon>
        <taxon>Dothideomycetes</taxon>
        <taxon>Pleosporomycetidae</taxon>
        <taxon>Pleosporales</taxon>
        <taxon>Pleosporineae</taxon>
        <taxon>Pleosporaceae</taxon>
        <taxon>Stemphylium</taxon>
    </lineage>
</organism>
<feature type="compositionally biased region" description="Acidic residues" evidence="1">
    <location>
        <begin position="167"/>
        <end position="184"/>
    </location>
</feature>
<sequence length="195" mass="22318">MAGFQSSYAGGRGRNPPMGGPHFRTPSPWRVSTGSSYLGHGMDTSYMGMNTGLGMSDAFNNQPQSTFFRNAPMGSQSHLPFIMATSRQRYPEFTNRRRHSHSPCRYGRHSPFATRLVDEEDGHGFGYGSPSISDRSRRRRRESTHCGWSAYRSADSRGWTHSLGDPYDYEDDEDEDYDENDFEDFYPLQHGRTRY</sequence>
<reference evidence="3" key="1">
    <citation type="submission" date="2018-05" db="EMBL/GenBank/DDBJ databases">
        <title>Draft genome sequence of Stemphylium lycopersici strain CIDEFI 213.</title>
        <authorList>
            <person name="Medina R."/>
            <person name="Franco M.E.E."/>
            <person name="Lucentini C.G."/>
            <person name="Saparrat M.C.N."/>
            <person name="Balatti P.A."/>
        </authorList>
    </citation>
    <scope>NUCLEOTIDE SEQUENCE [LARGE SCALE GENOMIC DNA]</scope>
    <source>
        <strain evidence="3">CIDEFI 213</strain>
    </source>
</reference>